<dbReference type="GO" id="GO:0006805">
    <property type="term" value="P:xenobiotic metabolic process"/>
    <property type="evidence" value="ECO:0007669"/>
    <property type="project" value="TreeGrafter"/>
</dbReference>
<dbReference type="GO" id="GO:0005737">
    <property type="term" value="C:cytoplasm"/>
    <property type="evidence" value="ECO:0007669"/>
    <property type="project" value="TreeGrafter"/>
</dbReference>
<evidence type="ECO:0000256" key="6">
    <source>
        <dbReference type="SAM" id="SignalP"/>
    </source>
</evidence>
<organism evidence="7 8">
    <name type="scientific">Zophobas morio</name>
    <dbReference type="NCBI Taxonomy" id="2755281"/>
    <lineage>
        <taxon>Eukaryota</taxon>
        <taxon>Metazoa</taxon>
        <taxon>Ecdysozoa</taxon>
        <taxon>Arthropoda</taxon>
        <taxon>Hexapoda</taxon>
        <taxon>Insecta</taxon>
        <taxon>Pterygota</taxon>
        <taxon>Neoptera</taxon>
        <taxon>Endopterygota</taxon>
        <taxon>Coleoptera</taxon>
        <taxon>Polyphaga</taxon>
        <taxon>Cucujiformia</taxon>
        <taxon>Tenebrionidae</taxon>
        <taxon>Zophobas</taxon>
    </lineage>
</organism>
<feature type="binding site" description="axial binding residue" evidence="5">
    <location>
        <position position="436"/>
    </location>
    <ligand>
        <name>heme</name>
        <dbReference type="ChEBI" id="CHEBI:30413"/>
    </ligand>
    <ligandPart>
        <name>Fe</name>
        <dbReference type="ChEBI" id="CHEBI:18248"/>
    </ligandPart>
</feature>
<keyword evidence="3 5" id="KW-0408">Iron</keyword>
<feature type="chain" id="PRO_5041412307" description="Cytochrome P450" evidence="6">
    <location>
        <begin position="21"/>
        <end position="489"/>
    </location>
</feature>
<evidence type="ECO:0000313" key="7">
    <source>
        <dbReference type="EMBL" id="KAJ3645249.1"/>
    </source>
</evidence>
<comment type="similarity">
    <text evidence="1">Belongs to the cytochrome P450 family.</text>
</comment>
<dbReference type="InterPro" id="IPR001128">
    <property type="entry name" value="Cyt_P450"/>
</dbReference>
<evidence type="ECO:0000256" key="2">
    <source>
        <dbReference type="ARBA" id="ARBA00022723"/>
    </source>
</evidence>
<evidence type="ECO:0000256" key="3">
    <source>
        <dbReference type="ARBA" id="ARBA00023004"/>
    </source>
</evidence>
<keyword evidence="4" id="KW-0560">Oxidoreductase</keyword>
<dbReference type="PANTHER" id="PTHR24300">
    <property type="entry name" value="CYTOCHROME P450 508A4-RELATED"/>
    <property type="match status" value="1"/>
</dbReference>
<dbReference type="PRINTS" id="PR00463">
    <property type="entry name" value="EP450I"/>
</dbReference>
<proteinExistence type="inferred from homology"/>
<keyword evidence="8" id="KW-1185">Reference proteome</keyword>
<keyword evidence="6" id="KW-0732">Signal</keyword>
<dbReference type="Proteomes" id="UP001168821">
    <property type="component" value="Unassembled WGS sequence"/>
</dbReference>
<keyword evidence="4" id="KW-0503">Monooxygenase</keyword>
<sequence>MIVTVCALVLLILLLKSFRGKKTLPGPWNLPILGYLHKLDPKSPHLSLTKLAQKYGPVYNIKLGSINAVVIADVKILKKVLAKDETLGRPSLFMIDTVFENKGAACQKYTFGNLIVFAGLVFTSVDLWKDQRKFLANFLKTAGISKVSPNRKKWEMLVTNQVEKILQVMKSQTHGVPVNPSEFVTQYANSIAELLLVGKQSSQEDKTVTGGEKVASVTFRGPLNFMPFLRVLPYFKKTLSSAKQSVNKVRQNQRKLITDFEKSSKDGVPNLVETFQQQMSHPIYNFDQLQHLIYDLFMTFNEPIITSLLWILLFLAQYHEVQDKVRQELFEVSLGETVTMDDFANLHYTRATIAETARIRTLAPTGLPHSVSETICVEGFTIPKGAMILPLLWAIHMDPNLHEKPDEFRPGRFLDDEGKFFEPESFLPFQSGKRMCLGKEIAQTAMSLFVANVVKDFKIERPDSSVLDLTGVYGVVLVPKPQTLIFKKI</sequence>
<keyword evidence="2 5" id="KW-0479">Metal-binding</keyword>
<dbReference type="Pfam" id="PF00067">
    <property type="entry name" value="p450"/>
    <property type="match status" value="1"/>
</dbReference>
<evidence type="ECO:0000256" key="5">
    <source>
        <dbReference type="PIRSR" id="PIRSR602401-1"/>
    </source>
</evidence>
<dbReference type="SUPFAM" id="SSF48264">
    <property type="entry name" value="Cytochrome P450"/>
    <property type="match status" value="1"/>
</dbReference>
<reference evidence="7" key="1">
    <citation type="journal article" date="2023" name="G3 (Bethesda)">
        <title>Whole genome assemblies of Zophobas morio and Tenebrio molitor.</title>
        <authorList>
            <person name="Kaur S."/>
            <person name="Stinson S.A."/>
            <person name="diCenzo G.C."/>
        </authorList>
    </citation>
    <scope>NUCLEOTIDE SEQUENCE</scope>
    <source>
        <strain evidence="7">QUZm001</strain>
    </source>
</reference>
<dbReference type="GO" id="GO:0008395">
    <property type="term" value="F:steroid hydroxylase activity"/>
    <property type="evidence" value="ECO:0007669"/>
    <property type="project" value="TreeGrafter"/>
</dbReference>
<dbReference type="GO" id="GO:0020037">
    <property type="term" value="F:heme binding"/>
    <property type="evidence" value="ECO:0007669"/>
    <property type="project" value="InterPro"/>
</dbReference>
<dbReference type="InterPro" id="IPR036396">
    <property type="entry name" value="Cyt_P450_sf"/>
</dbReference>
<evidence type="ECO:0000256" key="1">
    <source>
        <dbReference type="ARBA" id="ARBA00010617"/>
    </source>
</evidence>
<evidence type="ECO:0000256" key="4">
    <source>
        <dbReference type="ARBA" id="ARBA00023033"/>
    </source>
</evidence>
<accession>A0AA38M725</accession>
<name>A0AA38M725_9CUCU</name>
<keyword evidence="5" id="KW-0349">Heme</keyword>
<evidence type="ECO:0000313" key="8">
    <source>
        <dbReference type="Proteomes" id="UP001168821"/>
    </source>
</evidence>
<dbReference type="AlphaFoldDB" id="A0AA38M725"/>
<dbReference type="GO" id="GO:0006082">
    <property type="term" value="P:organic acid metabolic process"/>
    <property type="evidence" value="ECO:0007669"/>
    <property type="project" value="TreeGrafter"/>
</dbReference>
<dbReference type="GO" id="GO:0005506">
    <property type="term" value="F:iron ion binding"/>
    <property type="evidence" value="ECO:0007669"/>
    <property type="project" value="InterPro"/>
</dbReference>
<dbReference type="PRINTS" id="PR00385">
    <property type="entry name" value="P450"/>
</dbReference>
<dbReference type="EMBL" id="JALNTZ010000007">
    <property type="protein sequence ID" value="KAJ3645249.1"/>
    <property type="molecule type" value="Genomic_DNA"/>
</dbReference>
<feature type="signal peptide" evidence="6">
    <location>
        <begin position="1"/>
        <end position="20"/>
    </location>
</feature>
<dbReference type="InterPro" id="IPR002401">
    <property type="entry name" value="Cyt_P450_E_grp-I"/>
</dbReference>
<dbReference type="PANTHER" id="PTHR24300:SF403">
    <property type="entry name" value="CYTOCHROME P450 306A1"/>
    <property type="match status" value="1"/>
</dbReference>
<dbReference type="InterPro" id="IPR050182">
    <property type="entry name" value="Cytochrome_P450_fam2"/>
</dbReference>
<dbReference type="Gene3D" id="1.10.630.10">
    <property type="entry name" value="Cytochrome P450"/>
    <property type="match status" value="1"/>
</dbReference>
<gene>
    <name evidence="7" type="ORF">Zmor_022920</name>
</gene>
<evidence type="ECO:0008006" key="9">
    <source>
        <dbReference type="Google" id="ProtNLM"/>
    </source>
</evidence>
<protein>
    <recommendedName>
        <fullName evidence="9">Cytochrome P450</fullName>
    </recommendedName>
</protein>
<dbReference type="GO" id="GO:0016712">
    <property type="term" value="F:oxidoreductase activity, acting on paired donors, with incorporation or reduction of molecular oxygen, reduced flavin or flavoprotein as one donor, and incorporation of one atom of oxygen"/>
    <property type="evidence" value="ECO:0007669"/>
    <property type="project" value="TreeGrafter"/>
</dbReference>
<comment type="caution">
    <text evidence="7">The sequence shown here is derived from an EMBL/GenBank/DDBJ whole genome shotgun (WGS) entry which is preliminary data.</text>
</comment>
<comment type="cofactor">
    <cofactor evidence="5">
        <name>heme</name>
        <dbReference type="ChEBI" id="CHEBI:30413"/>
    </cofactor>
</comment>